<dbReference type="PROSITE" id="PS00022">
    <property type="entry name" value="EGF_1"/>
    <property type="match status" value="1"/>
</dbReference>
<evidence type="ECO:0000313" key="3">
    <source>
        <dbReference type="EMBL" id="KAK4301017.1"/>
    </source>
</evidence>
<evidence type="ECO:0000256" key="1">
    <source>
        <dbReference type="PROSITE-ProRule" id="PRU00076"/>
    </source>
</evidence>
<dbReference type="PROSITE" id="PS50026">
    <property type="entry name" value="EGF_3"/>
    <property type="match status" value="1"/>
</dbReference>
<evidence type="ECO:0000313" key="4">
    <source>
        <dbReference type="Proteomes" id="UP001292094"/>
    </source>
</evidence>
<feature type="domain" description="EGF-like" evidence="2">
    <location>
        <begin position="29"/>
        <end position="71"/>
    </location>
</feature>
<protein>
    <recommendedName>
        <fullName evidence="2">EGF-like domain-containing protein</fullName>
    </recommendedName>
</protein>
<reference evidence="3" key="1">
    <citation type="submission" date="2023-11" db="EMBL/GenBank/DDBJ databases">
        <title>Genome assemblies of two species of porcelain crab, Petrolisthes cinctipes and Petrolisthes manimaculis (Anomura: Porcellanidae).</title>
        <authorList>
            <person name="Angst P."/>
        </authorList>
    </citation>
    <scope>NUCLEOTIDE SEQUENCE</scope>
    <source>
        <strain evidence="3">PB745_02</strain>
        <tissue evidence="3">Gill</tissue>
    </source>
</reference>
<accession>A0AAE1P537</accession>
<keyword evidence="1" id="KW-1015">Disulfide bond</keyword>
<organism evidence="3 4">
    <name type="scientific">Petrolisthes manimaculis</name>
    <dbReference type="NCBI Taxonomy" id="1843537"/>
    <lineage>
        <taxon>Eukaryota</taxon>
        <taxon>Metazoa</taxon>
        <taxon>Ecdysozoa</taxon>
        <taxon>Arthropoda</taxon>
        <taxon>Crustacea</taxon>
        <taxon>Multicrustacea</taxon>
        <taxon>Malacostraca</taxon>
        <taxon>Eumalacostraca</taxon>
        <taxon>Eucarida</taxon>
        <taxon>Decapoda</taxon>
        <taxon>Pleocyemata</taxon>
        <taxon>Anomura</taxon>
        <taxon>Galatheoidea</taxon>
        <taxon>Porcellanidae</taxon>
        <taxon>Petrolisthes</taxon>
    </lineage>
</organism>
<keyword evidence="4" id="KW-1185">Reference proteome</keyword>
<dbReference type="AlphaFoldDB" id="A0AAE1P537"/>
<dbReference type="SMART" id="SM00181">
    <property type="entry name" value="EGF"/>
    <property type="match status" value="1"/>
</dbReference>
<comment type="caution">
    <text evidence="3">The sequence shown here is derived from an EMBL/GenBank/DDBJ whole genome shotgun (WGS) entry which is preliminary data.</text>
</comment>
<comment type="caution">
    <text evidence="1">Lacks conserved residue(s) required for the propagation of feature annotation.</text>
</comment>
<dbReference type="InterPro" id="IPR000742">
    <property type="entry name" value="EGF"/>
</dbReference>
<evidence type="ECO:0000259" key="2">
    <source>
        <dbReference type="PROSITE" id="PS50026"/>
    </source>
</evidence>
<gene>
    <name evidence="3" type="ORF">Pmani_026819</name>
</gene>
<dbReference type="Proteomes" id="UP001292094">
    <property type="component" value="Unassembled WGS sequence"/>
</dbReference>
<keyword evidence="1" id="KW-0245">EGF-like domain</keyword>
<feature type="disulfide bond" evidence="1">
    <location>
        <begin position="61"/>
        <end position="70"/>
    </location>
</feature>
<dbReference type="EMBL" id="JAWZYT010002942">
    <property type="protein sequence ID" value="KAK4301017.1"/>
    <property type="molecule type" value="Genomic_DNA"/>
</dbReference>
<name>A0AAE1P537_9EUCA</name>
<proteinExistence type="predicted"/>
<dbReference type="Gene3D" id="2.10.25.10">
    <property type="entry name" value="Laminin"/>
    <property type="match status" value="1"/>
</dbReference>
<sequence>MGFTGCIHGLKVWDWSGSVAHAQNVTECRPSPCTSRPCLNGGVCARGPQHHSSSSSITCTCPSTHTGTRCEVEVTEGCCQL</sequence>
<dbReference type="SUPFAM" id="SSF57196">
    <property type="entry name" value="EGF/Laminin"/>
    <property type="match status" value="1"/>
</dbReference>